<feature type="compositionally biased region" description="Basic and acidic residues" evidence="3">
    <location>
        <begin position="712"/>
        <end position="732"/>
    </location>
</feature>
<feature type="compositionally biased region" description="Basic and acidic residues" evidence="3">
    <location>
        <begin position="218"/>
        <end position="247"/>
    </location>
</feature>
<dbReference type="InterPro" id="IPR000909">
    <property type="entry name" value="PLipase_C_PInositol-sp_X_dom"/>
</dbReference>
<dbReference type="PANTHER" id="PTHR10336:SF82">
    <property type="entry name" value="PHOSPHOINOSITIDE PHOSPHOLIPASE C"/>
    <property type="match status" value="1"/>
</dbReference>
<dbReference type="SMART" id="SM00239">
    <property type="entry name" value="C2"/>
    <property type="match status" value="1"/>
</dbReference>
<keyword evidence="2" id="KW-0442">Lipid degradation</keyword>
<feature type="compositionally biased region" description="Basic and acidic residues" evidence="3">
    <location>
        <begin position="345"/>
        <end position="360"/>
    </location>
</feature>
<feature type="region of interest" description="Disordered" evidence="3">
    <location>
        <begin position="1"/>
        <end position="34"/>
    </location>
</feature>
<dbReference type="InterPro" id="IPR001192">
    <property type="entry name" value="PI-PLC_fam"/>
</dbReference>
<reference evidence="5 6" key="1">
    <citation type="submission" date="2024-04" db="EMBL/GenBank/DDBJ databases">
        <title>Phyllosticta paracitricarpa is synonymous to the EU quarantine fungus P. citricarpa based on phylogenomic analyses.</title>
        <authorList>
            <consortium name="Lawrence Berkeley National Laboratory"/>
            <person name="Van Ingen-Buijs V.A."/>
            <person name="Van Westerhoven A.C."/>
            <person name="Haridas S."/>
            <person name="Skiadas P."/>
            <person name="Martin F."/>
            <person name="Groenewald J.Z."/>
            <person name="Crous P.W."/>
            <person name="Seidl M.F."/>
        </authorList>
    </citation>
    <scope>NUCLEOTIDE SEQUENCE [LARGE SCALE GENOMIC DNA]</scope>
    <source>
        <strain evidence="5 6">CBS 123371</strain>
    </source>
</reference>
<dbReference type="SMART" id="SM00149">
    <property type="entry name" value="PLCYc"/>
    <property type="match status" value="1"/>
</dbReference>
<keyword evidence="2" id="KW-0378">Hydrolase</keyword>
<dbReference type="SUPFAM" id="SSF49562">
    <property type="entry name" value="C2 domain (Calcium/lipid-binding domain, CaLB)"/>
    <property type="match status" value="1"/>
</dbReference>
<dbReference type="Pfam" id="PF00388">
    <property type="entry name" value="PI-PLC-X"/>
    <property type="match status" value="1"/>
</dbReference>
<dbReference type="PANTHER" id="PTHR10336">
    <property type="entry name" value="PHOSPHOINOSITIDE-SPECIFIC PHOSPHOLIPASE C FAMILY PROTEIN"/>
    <property type="match status" value="1"/>
</dbReference>
<accession>A0ABR1KU32</accession>
<proteinExistence type="predicted"/>
<keyword evidence="2" id="KW-0443">Lipid metabolism</keyword>
<gene>
    <name evidence="5" type="ORF">IWZ03DRAFT_369121</name>
</gene>
<feature type="compositionally biased region" description="Basic and acidic residues" evidence="3">
    <location>
        <begin position="13"/>
        <end position="23"/>
    </location>
</feature>
<feature type="compositionally biased region" description="Polar residues" evidence="3">
    <location>
        <begin position="1"/>
        <end position="10"/>
    </location>
</feature>
<organism evidence="5 6">
    <name type="scientific">Phyllosticta citriasiana</name>
    <dbReference type="NCBI Taxonomy" id="595635"/>
    <lineage>
        <taxon>Eukaryota</taxon>
        <taxon>Fungi</taxon>
        <taxon>Dikarya</taxon>
        <taxon>Ascomycota</taxon>
        <taxon>Pezizomycotina</taxon>
        <taxon>Dothideomycetes</taxon>
        <taxon>Dothideomycetes incertae sedis</taxon>
        <taxon>Botryosphaeriales</taxon>
        <taxon>Phyllostictaceae</taxon>
        <taxon>Phyllosticta</taxon>
    </lineage>
</organism>
<name>A0ABR1KU32_9PEZI</name>
<evidence type="ECO:0000259" key="4">
    <source>
        <dbReference type="PROSITE" id="PS50008"/>
    </source>
</evidence>
<dbReference type="InterPro" id="IPR035892">
    <property type="entry name" value="C2_domain_sf"/>
</dbReference>
<dbReference type="SMART" id="SM00148">
    <property type="entry name" value="PLCXc"/>
    <property type="match status" value="1"/>
</dbReference>
<dbReference type="Pfam" id="PF00387">
    <property type="entry name" value="PI-PLC-Y"/>
    <property type="match status" value="1"/>
</dbReference>
<feature type="compositionally biased region" description="Basic residues" evidence="3">
    <location>
        <begin position="201"/>
        <end position="217"/>
    </location>
</feature>
<keyword evidence="1" id="KW-0807">Transducer</keyword>
<keyword evidence="6" id="KW-1185">Reference proteome</keyword>
<evidence type="ECO:0000256" key="3">
    <source>
        <dbReference type="SAM" id="MobiDB-lite"/>
    </source>
</evidence>
<dbReference type="CDD" id="cd00275">
    <property type="entry name" value="C2_PLC_like"/>
    <property type="match status" value="1"/>
</dbReference>
<feature type="region of interest" description="Disordered" evidence="3">
    <location>
        <begin position="345"/>
        <end position="381"/>
    </location>
</feature>
<evidence type="ECO:0000256" key="1">
    <source>
        <dbReference type="ARBA" id="ARBA00023224"/>
    </source>
</evidence>
<evidence type="ECO:0000256" key="2">
    <source>
        <dbReference type="RuleBase" id="RU361133"/>
    </source>
</evidence>
<dbReference type="InterPro" id="IPR001711">
    <property type="entry name" value="PLipase_C_Pinositol-sp_Y"/>
</dbReference>
<comment type="caution">
    <text evidence="5">The sequence shown here is derived from an EMBL/GenBank/DDBJ whole genome shotgun (WGS) entry which is preliminary data.</text>
</comment>
<dbReference type="PROSITE" id="PS50008">
    <property type="entry name" value="PIPLC_Y_DOMAIN"/>
    <property type="match status" value="1"/>
</dbReference>
<dbReference type="Proteomes" id="UP001363622">
    <property type="component" value="Unassembled WGS sequence"/>
</dbReference>
<evidence type="ECO:0000313" key="5">
    <source>
        <dbReference type="EMBL" id="KAK7521641.1"/>
    </source>
</evidence>
<dbReference type="Gene3D" id="2.60.40.150">
    <property type="entry name" value="C2 domain"/>
    <property type="match status" value="1"/>
</dbReference>
<dbReference type="EMBL" id="JBBPHU010000002">
    <property type="protein sequence ID" value="KAK7521641.1"/>
    <property type="molecule type" value="Genomic_DNA"/>
</dbReference>
<feature type="region of interest" description="Disordered" evidence="3">
    <location>
        <begin position="174"/>
        <end position="250"/>
    </location>
</feature>
<protein>
    <recommendedName>
        <fullName evidence="2">Phosphoinositide phospholipase C</fullName>
        <ecNumber evidence="2">3.1.4.11</ecNumber>
    </recommendedName>
</protein>
<sequence length="742" mass="82214">MPADLSTTLPRASAEETTHKKETTVGNAEAQAGGGTASYTIEHAQKVDQLNPALATHVKTIFKELEKDFELSTKQGLSDFFKTHQQHAQDPILIQDDHISPDHLQQYLQSHHANALAPPEPLDPSFPISNYFISSSHNTYLTGNQLYSESSTDAYKNVLLRGCRCVEIDVWDGHDSDSESSSSSSGDEGEGQEKTGLKAKLMSKMRRKKSVKSKHAKPKAEKEASPAGKDEDLKPERTNSSRPEPRVYHGYTATSDIPFRSVCETIRDYAFVSSQLPVIVSLEVHTSPEQQESMVDIMLETWKDYLIHNISDADWEVPEKLRLPTLRELLHKILVKVKYSPVKGDAEAEAKENETKELQKLETAASSSSSDEALPEQKKKPKAKVIQALSKLGVYTRGCHFNGFTSPEATIPTHIFSLSEGRLMEAHQQSPAELFSHNKKYLMRAYPKGTRISSSNLDPPLFWRQGVQVVALNWQKWDEGMMLNEGMFASTGGWVLKPTGYRSNSPAERHLHALNYGTLDLTIEVFAGQDIPWPESDKAKTDKGFRPYIKCELHVEKPEERHGAPVPGGGKSKEGEHKVRTKTSRGSDPDFGREVIKFEQVPGVTPELSFVRLKILDDEFGHDDLAAWAAFRLDRLAPGYRLIHVFDHNGVQSKGVLLVKITKRFVLETEAQLLAKGVEDTTIAEVASVSPKDAAAAPAASPETTTTTTADAKAEQTKEEKETHPKEDKEKQAAAAVPEAAA</sequence>
<dbReference type="SUPFAM" id="SSF51695">
    <property type="entry name" value="PLC-like phosphodiesterases"/>
    <property type="match status" value="1"/>
</dbReference>
<dbReference type="InterPro" id="IPR000008">
    <property type="entry name" value="C2_dom"/>
</dbReference>
<dbReference type="Gene3D" id="3.20.20.190">
    <property type="entry name" value="Phosphatidylinositol (PI) phosphodiesterase"/>
    <property type="match status" value="1"/>
</dbReference>
<dbReference type="PROSITE" id="PS50007">
    <property type="entry name" value="PIPLC_X_DOMAIN"/>
    <property type="match status" value="1"/>
</dbReference>
<dbReference type="InterPro" id="IPR017946">
    <property type="entry name" value="PLC-like_Pdiesterase_TIM-brl"/>
</dbReference>
<feature type="region of interest" description="Disordered" evidence="3">
    <location>
        <begin position="557"/>
        <end position="587"/>
    </location>
</feature>
<comment type="catalytic activity">
    <reaction evidence="2">
        <text>a 1,2-diacyl-sn-glycero-3-phospho-(1D-myo-inositol-4,5-bisphosphate) + H2O = 1D-myo-inositol 1,4,5-trisphosphate + a 1,2-diacyl-sn-glycerol + H(+)</text>
        <dbReference type="Rhea" id="RHEA:33179"/>
        <dbReference type="ChEBI" id="CHEBI:15377"/>
        <dbReference type="ChEBI" id="CHEBI:15378"/>
        <dbReference type="ChEBI" id="CHEBI:17815"/>
        <dbReference type="ChEBI" id="CHEBI:58456"/>
        <dbReference type="ChEBI" id="CHEBI:203600"/>
        <dbReference type="EC" id="3.1.4.11"/>
    </reaction>
</comment>
<feature type="compositionally biased region" description="Low complexity" evidence="3">
    <location>
        <begin position="733"/>
        <end position="742"/>
    </location>
</feature>
<evidence type="ECO:0000313" key="6">
    <source>
        <dbReference type="Proteomes" id="UP001363622"/>
    </source>
</evidence>
<feature type="compositionally biased region" description="Low complexity" evidence="3">
    <location>
        <begin position="691"/>
        <end position="711"/>
    </location>
</feature>
<feature type="region of interest" description="Disordered" evidence="3">
    <location>
        <begin position="691"/>
        <end position="742"/>
    </location>
</feature>
<dbReference type="PRINTS" id="PR00390">
    <property type="entry name" value="PHPHLIPASEC"/>
</dbReference>
<dbReference type="CDD" id="cd08598">
    <property type="entry name" value="PI-PLC1c_yeast"/>
    <property type="match status" value="1"/>
</dbReference>
<dbReference type="EC" id="3.1.4.11" evidence="2"/>
<feature type="domain" description="PI-PLC Y-box" evidence="4">
    <location>
        <begin position="389"/>
        <end position="501"/>
    </location>
</feature>